<dbReference type="Proteomes" id="UP000247454">
    <property type="component" value="Unassembled WGS sequence"/>
</dbReference>
<sequence>MPTEIKSLTVKDMDDAGRGQARIAVLSAVDHDGDTYMPGAFSWKEGGQWVSILPAHNRSAVPLGKARVYEDGDAALADLYLNMKSEVGREWHSTLKFDLENGNPVQEWSYGFGVLDSQIEQRSGDRVRVLKRLDVHEISPVVRGAGMGTGTLTMKSRGSFAERIEAVLAEIDDIIERAGDIKGLREAQGREMSKARLDQLTELKNRLDAMLAAGASGNQPDRQAQEEAERLAAEFHTREARSRLRL</sequence>
<organism evidence="5 6">
    <name type="scientific">Phyllobacterium leguminum</name>
    <dbReference type="NCBI Taxonomy" id="314237"/>
    <lineage>
        <taxon>Bacteria</taxon>
        <taxon>Pseudomonadati</taxon>
        <taxon>Pseudomonadota</taxon>
        <taxon>Alphaproteobacteria</taxon>
        <taxon>Hyphomicrobiales</taxon>
        <taxon>Phyllobacteriaceae</taxon>
        <taxon>Phyllobacterium</taxon>
    </lineage>
</organism>
<evidence type="ECO:0000256" key="1">
    <source>
        <dbReference type="ARBA" id="ARBA00022612"/>
    </source>
</evidence>
<evidence type="ECO:0000313" key="6">
    <source>
        <dbReference type="Proteomes" id="UP000247454"/>
    </source>
</evidence>
<keyword evidence="3" id="KW-0378">Hydrolase</keyword>
<gene>
    <name evidence="5" type="ORF">C7477_11840</name>
</gene>
<evidence type="ECO:0000259" key="4">
    <source>
        <dbReference type="Pfam" id="PF04586"/>
    </source>
</evidence>
<dbReference type="OrthoDB" id="8444243at2"/>
<feature type="domain" description="Prohead serine protease" evidence="4">
    <location>
        <begin position="33"/>
        <end position="149"/>
    </location>
</feature>
<proteinExistence type="predicted"/>
<comment type="caution">
    <text evidence="5">The sequence shown here is derived from an EMBL/GenBank/DDBJ whole genome shotgun (WGS) entry which is preliminary data.</text>
</comment>
<dbReference type="InterPro" id="IPR054613">
    <property type="entry name" value="Peptidase_S78_dom"/>
</dbReference>
<keyword evidence="2 5" id="KW-0645">Protease</keyword>
<evidence type="ECO:0000313" key="5">
    <source>
        <dbReference type="EMBL" id="PYE86902.1"/>
    </source>
</evidence>
<evidence type="ECO:0000256" key="2">
    <source>
        <dbReference type="ARBA" id="ARBA00022670"/>
    </source>
</evidence>
<reference evidence="5 6" key="1">
    <citation type="submission" date="2018-06" db="EMBL/GenBank/DDBJ databases">
        <title>Genomic Encyclopedia of Type Strains, Phase III (KMG-III): the genomes of soil and plant-associated and newly described type strains.</title>
        <authorList>
            <person name="Whitman W."/>
        </authorList>
    </citation>
    <scope>NUCLEOTIDE SEQUENCE [LARGE SCALE GENOMIC DNA]</scope>
    <source>
        <strain evidence="5 6">ORS 1419</strain>
    </source>
</reference>
<dbReference type="EMBL" id="QJTF01000018">
    <property type="protein sequence ID" value="PYE86902.1"/>
    <property type="molecule type" value="Genomic_DNA"/>
</dbReference>
<dbReference type="RefSeq" id="WP_110753242.1">
    <property type="nucleotide sequence ID" value="NZ_QJTF01000018.1"/>
</dbReference>
<protein>
    <submittedName>
        <fullName evidence="5">Prohead serine protease</fullName>
    </submittedName>
</protein>
<keyword evidence="6" id="KW-1185">Reference proteome</keyword>
<dbReference type="GO" id="GO:0008233">
    <property type="term" value="F:peptidase activity"/>
    <property type="evidence" value="ECO:0007669"/>
    <property type="project" value="UniProtKB-KW"/>
</dbReference>
<name>A0A318SXX4_9HYPH</name>
<dbReference type="GO" id="GO:0006508">
    <property type="term" value="P:proteolysis"/>
    <property type="evidence" value="ECO:0007669"/>
    <property type="project" value="UniProtKB-KW"/>
</dbReference>
<dbReference type="AlphaFoldDB" id="A0A318SXX4"/>
<keyword evidence="1" id="KW-1188">Viral release from host cell</keyword>
<dbReference type="Pfam" id="PF04586">
    <property type="entry name" value="Peptidase_S78"/>
    <property type="match status" value="1"/>
</dbReference>
<evidence type="ECO:0000256" key="3">
    <source>
        <dbReference type="ARBA" id="ARBA00022801"/>
    </source>
</evidence>
<accession>A0A318SXX4</accession>